<protein>
    <submittedName>
        <fullName evidence="1">Uncharacterized protein</fullName>
    </submittedName>
</protein>
<organism evidence="1 2">
    <name type="scientific">Xenorhabdus bovienii str. kraussei Quebec</name>
    <dbReference type="NCBI Taxonomy" id="1398203"/>
    <lineage>
        <taxon>Bacteria</taxon>
        <taxon>Pseudomonadati</taxon>
        <taxon>Pseudomonadota</taxon>
        <taxon>Gammaproteobacteria</taxon>
        <taxon>Enterobacterales</taxon>
        <taxon>Morganellaceae</taxon>
        <taxon>Xenorhabdus</taxon>
    </lineage>
</organism>
<evidence type="ECO:0000313" key="1">
    <source>
        <dbReference type="EMBL" id="CDH20553.1"/>
    </source>
</evidence>
<gene>
    <name evidence="1" type="ORF">XBKQ1_2670005</name>
</gene>
<proteinExistence type="predicted"/>
<sequence>MRLCPLHGLEGYQVSPKLIFGGIYLHYHSAKSPLHDLSLYV</sequence>
<keyword evidence="2" id="KW-1185">Reference proteome</keyword>
<evidence type="ECO:0000313" key="2">
    <source>
        <dbReference type="Proteomes" id="UP000028500"/>
    </source>
</evidence>
<dbReference type="Proteomes" id="UP000028500">
    <property type="component" value="Unassembled WGS sequence"/>
</dbReference>
<dbReference type="HOGENOM" id="CLU_3278901_0_0_6"/>
<dbReference type="AlphaFoldDB" id="A0A077PHI7"/>
<reference evidence="1" key="1">
    <citation type="submission" date="2013-07" db="EMBL/GenBank/DDBJ databases">
        <title>Sub-species coevolution in mutualistic symbiosis.</title>
        <authorList>
            <person name="Murfin K."/>
            <person name="Klassen J."/>
            <person name="Lee M."/>
            <person name="Forst S."/>
            <person name="Stock P."/>
            <person name="Goodrich-Blair H."/>
        </authorList>
    </citation>
    <scope>NUCLEOTIDE SEQUENCE [LARGE SCALE GENOMIC DNA]</scope>
    <source>
        <strain evidence="1">Kraussei Quebec</strain>
    </source>
</reference>
<dbReference type="EMBL" id="CBSY010000187">
    <property type="protein sequence ID" value="CDH20553.1"/>
    <property type="molecule type" value="Genomic_DNA"/>
</dbReference>
<name>A0A077PHI7_XENBV</name>
<comment type="caution">
    <text evidence="1">The sequence shown here is derived from an EMBL/GenBank/DDBJ whole genome shotgun (WGS) entry which is preliminary data.</text>
</comment>
<accession>A0A077PHI7</accession>